<dbReference type="AlphaFoldDB" id="A0AAW1RZV4"/>
<reference evidence="12 13" key="1">
    <citation type="journal article" date="2024" name="Nat. Commun.">
        <title>Phylogenomics reveals the evolutionary origins of lichenization in chlorophyte algae.</title>
        <authorList>
            <person name="Puginier C."/>
            <person name="Libourel C."/>
            <person name="Otte J."/>
            <person name="Skaloud P."/>
            <person name="Haon M."/>
            <person name="Grisel S."/>
            <person name="Petersen M."/>
            <person name="Berrin J.G."/>
            <person name="Delaux P.M."/>
            <person name="Dal Grande F."/>
            <person name="Keller J."/>
        </authorList>
    </citation>
    <scope>NUCLEOTIDE SEQUENCE [LARGE SCALE GENOMIC DNA]</scope>
    <source>
        <strain evidence="12 13">SAG 2145</strain>
    </source>
</reference>
<comment type="caution">
    <text evidence="12">The sequence shown here is derived from an EMBL/GenBank/DDBJ whole genome shotgun (WGS) entry which is preliminary data.</text>
</comment>
<keyword evidence="13" id="KW-1185">Reference proteome</keyword>
<feature type="compositionally biased region" description="Pro residues" evidence="10">
    <location>
        <begin position="517"/>
        <end position="532"/>
    </location>
</feature>
<comment type="catalytic activity">
    <reaction evidence="1 9">
        <text>Endohydrolysis of (1-&gt;4)-beta-D-glucosidic linkages in cellulose, lichenin and cereal beta-D-glucans.</text>
        <dbReference type="EC" id="3.2.1.4"/>
    </reaction>
</comment>
<evidence type="ECO:0000256" key="5">
    <source>
        <dbReference type="ARBA" id="ARBA00023277"/>
    </source>
</evidence>
<dbReference type="Pfam" id="PF00759">
    <property type="entry name" value="Glyco_hydro_9"/>
    <property type="match status" value="1"/>
</dbReference>
<dbReference type="InterPro" id="IPR012341">
    <property type="entry name" value="6hp_glycosidase-like_sf"/>
</dbReference>
<feature type="region of interest" description="Disordered" evidence="10">
    <location>
        <begin position="515"/>
        <end position="539"/>
    </location>
</feature>
<evidence type="ECO:0000256" key="7">
    <source>
        <dbReference type="ARBA" id="ARBA00023326"/>
    </source>
</evidence>
<accession>A0AAW1RZV4</accession>
<keyword evidence="3 8" id="KW-0378">Hydrolase</keyword>
<feature type="active site" evidence="8">
    <location>
        <position position="466"/>
    </location>
</feature>
<dbReference type="PANTHER" id="PTHR22298">
    <property type="entry name" value="ENDO-1,4-BETA-GLUCANASE"/>
    <property type="match status" value="1"/>
</dbReference>
<name>A0AAW1RZV4_9CHLO</name>
<dbReference type="Proteomes" id="UP001438707">
    <property type="component" value="Unassembled WGS sequence"/>
</dbReference>
<sequence>MIAVVHLPARNLLDMLGLAASLSLQRSIIMANQSNDQSLNAWRGYQWKDYLDKSYYFYEAQRSGPLPADNRVKWRKDSCLNDTGPLGQSLVGGHFDSGDHLKVLFPYGTTTAILAWGVLEFQDGYKTAGQLDSAMSTLMWASEFLMEAHFFKAKVQMSHGGFDQYVAAVGMARFDHPFWGRPEEMDMKRPVYLVDASKPSSDLLGGAAAGLAATSMVFKKTNATFATRCLLQAQTLYVFATNQEGKYSDYGIEQLYPSTTYLDDLAFAAAWMYKATGAYEYLADAHEYWDRSHAEDTANPFVVWYWDNMIWAVDALLLSLPEPQPKYKYEMEFFFDSWIKGWYGVSYTPLGLAWTSDWGPLRNAANAGLLANIYANKLAQTDQLSAAKLRCWAQKQLRYIVGDSGKSYVVGMGKYPPTHVHHRAASCPKRPAVCDWSTAFTPAASNPHVLYGALIGGPHADDSFTDKRDNFQQNEPALDFNAGYTGLLAAMLSSVQPSCSVCYCLDTKDPLTCGVPSAPPPPVHSPPPPPKSPKAASHP</sequence>
<evidence type="ECO:0000256" key="4">
    <source>
        <dbReference type="ARBA" id="ARBA00023001"/>
    </source>
</evidence>
<comment type="similarity">
    <text evidence="2 8 9">Belongs to the glycosyl hydrolase 9 (cellulase E) family.</text>
</comment>
<keyword evidence="6 8" id="KW-0326">Glycosidase</keyword>
<keyword evidence="7 8" id="KW-0624">Polysaccharide degradation</keyword>
<evidence type="ECO:0000256" key="9">
    <source>
        <dbReference type="RuleBase" id="RU361166"/>
    </source>
</evidence>
<dbReference type="EC" id="3.2.1.4" evidence="9"/>
<dbReference type="GO" id="GO:0008810">
    <property type="term" value="F:cellulase activity"/>
    <property type="evidence" value="ECO:0007669"/>
    <property type="project" value="UniProtKB-EC"/>
</dbReference>
<gene>
    <name evidence="12" type="ORF">WJX74_004873</name>
</gene>
<dbReference type="PROSITE" id="PS00698">
    <property type="entry name" value="GH9_3"/>
    <property type="match status" value="1"/>
</dbReference>
<proteinExistence type="inferred from homology"/>
<dbReference type="InterPro" id="IPR033126">
    <property type="entry name" value="Glyco_hydro_9_Asp/Glu_AS"/>
</dbReference>
<evidence type="ECO:0000256" key="1">
    <source>
        <dbReference type="ARBA" id="ARBA00000966"/>
    </source>
</evidence>
<evidence type="ECO:0000256" key="3">
    <source>
        <dbReference type="ARBA" id="ARBA00022801"/>
    </source>
</evidence>
<keyword evidence="5 8" id="KW-0119">Carbohydrate metabolism</keyword>
<dbReference type="GO" id="GO:0030245">
    <property type="term" value="P:cellulose catabolic process"/>
    <property type="evidence" value="ECO:0007669"/>
    <property type="project" value="UniProtKB-KW"/>
</dbReference>
<dbReference type="InterPro" id="IPR001701">
    <property type="entry name" value="Glyco_hydro_9"/>
</dbReference>
<feature type="domain" description="Glycoside hydrolase family 9" evidence="11">
    <location>
        <begin position="48"/>
        <end position="488"/>
    </location>
</feature>
<dbReference type="SUPFAM" id="SSF48208">
    <property type="entry name" value="Six-hairpin glycosidases"/>
    <property type="match status" value="1"/>
</dbReference>
<keyword evidence="4 9" id="KW-0136">Cellulose degradation</keyword>
<feature type="active site" evidence="8">
    <location>
        <position position="475"/>
    </location>
</feature>
<evidence type="ECO:0000256" key="8">
    <source>
        <dbReference type="PROSITE-ProRule" id="PRU10060"/>
    </source>
</evidence>
<evidence type="ECO:0000256" key="10">
    <source>
        <dbReference type="SAM" id="MobiDB-lite"/>
    </source>
</evidence>
<dbReference type="Gene3D" id="1.50.10.10">
    <property type="match status" value="1"/>
</dbReference>
<dbReference type="InterPro" id="IPR008928">
    <property type="entry name" value="6-hairpin_glycosidase_sf"/>
</dbReference>
<organism evidence="12 13">
    <name type="scientific">Apatococcus lobatus</name>
    <dbReference type="NCBI Taxonomy" id="904363"/>
    <lineage>
        <taxon>Eukaryota</taxon>
        <taxon>Viridiplantae</taxon>
        <taxon>Chlorophyta</taxon>
        <taxon>core chlorophytes</taxon>
        <taxon>Trebouxiophyceae</taxon>
        <taxon>Chlorellales</taxon>
        <taxon>Chlorellaceae</taxon>
        <taxon>Apatococcus</taxon>
    </lineage>
</organism>
<protein>
    <recommendedName>
        <fullName evidence="9">Endoglucanase</fullName>
        <ecNumber evidence="9">3.2.1.4</ecNumber>
    </recommendedName>
</protein>
<evidence type="ECO:0000256" key="6">
    <source>
        <dbReference type="ARBA" id="ARBA00023295"/>
    </source>
</evidence>
<evidence type="ECO:0000259" key="11">
    <source>
        <dbReference type="Pfam" id="PF00759"/>
    </source>
</evidence>
<dbReference type="EMBL" id="JALJOS010000005">
    <property type="protein sequence ID" value="KAK9838863.1"/>
    <property type="molecule type" value="Genomic_DNA"/>
</dbReference>
<evidence type="ECO:0000313" key="12">
    <source>
        <dbReference type="EMBL" id="KAK9838863.1"/>
    </source>
</evidence>
<evidence type="ECO:0000313" key="13">
    <source>
        <dbReference type="Proteomes" id="UP001438707"/>
    </source>
</evidence>
<evidence type="ECO:0000256" key="2">
    <source>
        <dbReference type="ARBA" id="ARBA00007072"/>
    </source>
</evidence>
<feature type="non-terminal residue" evidence="12">
    <location>
        <position position="539"/>
    </location>
</feature>